<dbReference type="Pfam" id="PF13358">
    <property type="entry name" value="DDE_3"/>
    <property type="match status" value="1"/>
</dbReference>
<dbReference type="EMBL" id="CAJVPZ010016317">
    <property type="protein sequence ID" value="CAG8672501.1"/>
    <property type="molecule type" value="Genomic_DNA"/>
</dbReference>
<dbReference type="GO" id="GO:0003677">
    <property type="term" value="F:DNA binding"/>
    <property type="evidence" value="ECO:0007669"/>
    <property type="project" value="InterPro"/>
</dbReference>
<reference evidence="4" key="1">
    <citation type="submission" date="2021-06" db="EMBL/GenBank/DDBJ databases">
        <authorList>
            <person name="Kallberg Y."/>
            <person name="Tangrot J."/>
            <person name="Rosling A."/>
        </authorList>
    </citation>
    <scope>NUCLEOTIDE SEQUENCE</scope>
    <source>
        <strain evidence="4">IN212</strain>
    </source>
</reference>
<feature type="domain" description="Transposase Tc1-like" evidence="2">
    <location>
        <begin position="8"/>
        <end position="57"/>
    </location>
</feature>
<dbReference type="InterPro" id="IPR038717">
    <property type="entry name" value="Tc1-like_DDE_dom"/>
</dbReference>
<dbReference type="Pfam" id="PF01498">
    <property type="entry name" value="HTH_Tnp_Tc3_2"/>
    <property type="match status" value="1"/>
</dbReference>
<accession>A0A9N9EC50</accession>
<dbReference type="PANTHER" id="PTHR23022:SF135">
    <property type="entry name" value="SI:DKEY-77F5.3"/>
    <property type="match status" value="1"/>
</dbReference>
<dbReference type="Proteomes" id="UP000789396">
    <property type="component" value="Unassembled WGS sequence"/>
</dbReference>
<gene>
    <name evidence="4" type="ORF">RFULGI_LOCUS9284</name>
</gene>
<dbReference type="GO" id="GO:0015074">
    <property type="term" value="P:DNA integration"/>
    <property type="evidence" value="ECO:0007669"/>
    <property type="project" value="InterPro"/>
</dbReference>
<evidence type="ECO:0000259" key="3">
    <source>
        <dbReference type="Pfam" id="PF13358"/>
    </source>
</evidence>
<dbReference type="AlphaFoldDB" id="A0A9N9EC50"/>
<evidence type="ECO:0000256" key="1">
    <source>
        <dbReference type="SAM" id="Coils"/>
    </source>
</evidence>
<sequence length="218" mass="25545">IKIYSKYVAEMGKHISVETIRNTLRRCGYKARVKSRKPAINENARLERLRFAKKHLKWTADNWRKVVFSDENKLESDYVNQTKKFGGGGIMVWSCIILRGVGEICRIKTHLNNKGYRIILAKDLFGTLLEHDLDLKDVILQHDGDPKHRATDTKNWINQRNINTLKWPPYSADLNPIENAWSEVKKCLEERLKELEQEQGSATKKEKLNKLWKMVEKE</sequence>
<dbReference type="PANTHER" id="PTHR23022">
    <property type="entry name" value="TRANSPOSABLE ELEMENT-RELATED"/>
    <property type="match status" value="1"/>
</dbReference>
<evidence type="ECO:0000313" key="4">
    <source>
        <dbReference type="EMBL" id="CAG8672501.1"/>
    </source>
</evidence>
<feature type="non-terminal residue" evidence="4">
    <location>
        <position position="1"/>
    </location>
</feature>
<feature type="domain" description="Tc1-like transposase DDE" evidence="3">
    <location>
        <begin position="122"/>
        <end position="192"/>
    </location>
</feature>
<organism evidence="4 5">
    <name type="scientific">Racocetra fulgida</name>
    <dbReference type="NCBI Taxonomy" id="60492"/>
    <lineage>
        <taxon>Eukaryota</taxon>
        <taxon>Fungi</taxon>
        <taxon>Fungi incertae sedis</taxon>
        <taxon>Mucoromycota</taxon>
        <taxon>Glomeromycotina</taxon>
        <taxon>Glomeromycetes</taxon>
        <taxon>Diversisporales</taxon>
        <taxon>Gigasporaceae</taxon>
        <taxon>Racocetra</taxon>
    </lineage>
</organism>
<proteinExistence type="predicted"/>
<dbReference type="InterPro" id="IPR002492">
    <property type="entry name" value="Transposase_Tc1-like"/>
</dbReference>
<dbReference type="InterPro" id="IPR052338">
    <property type="entry name" value="Transposase_5"/>
</dbReference>
<dbReference type="GO" id="GO:0006313">
    <property type="term" value="P:DNA transposition"/>
    <property type="evidence" value="ECO:0007669"/>
    <property type="project" value="InterPro"/>
</dbReference>
<dbReference type="Gene3D" id="3.30.420.10">
    <property type="entry name" value="Ribonuclease H-like superfamily/Ribonuclease H"/>
    <property type="match status" value="1"/>
</dbReference>
<dbReference type="InterPro" id="IPR036397">
    <property type="entry name" value="RNaseH_sf"/>
</dbReference>
<dbReference type="OrthoDB" id="2416077at2759"/>
<keyword evidence="5" id="KW-1185">Reference proteome</keyword>
<comment type="caution">
    <text evidence="4">The sequence shown here is derived from an EMBL/GenBank/DDBJ whole genome shotgun (WGS) entry which is preliminary data.</text>
</comment>
<evidence type="ECO:0000313" key="5">
    <source>
        <dbReference type="Proteomes" id="UP000789396"/>
    </source>
</evidence>
<evidence type="ECO:0000259" key="2">
    <source>
        <dbReference type="Pfam" id="PF01498"/>
    </source>
</evidence>
<name>A0A9N9EC50_9GLOM</name>
<feature type="coiled-coil region" evidence="1">
    <location>
        <begin position="178"/>
        <end position="205"/>
    </location>
</feature>
<keyword evidence="1" id="KW-0175">Coiled coil</keyword>
<protein>
    <submittedName>
        <fullName evidence="4">1993_t:CDS:1</fullName>
    </submittedName>
</protein>